<sequence>MAGVGRLGATMACSDLSARNTSDPFHSLELELGRCLIHPNIDAEKAMALVEICSTKRSSEMWMLRVAGGIDKLLGASKRLFGRYSQPSKDCGAFVIILVAKLPSNHLQYIVHYGDQVIQCPQTHKWIDDTKTIDSKARDVGSRFQA</sequence>
<keyword evidence="2" id="KW-1185">Reference proteome</keyword>
<reference evidence="1 2" key="1">
    <citation type="submission" date="2019-04" db="EMBL/GenBank/DDBJ databases">
        <title>High contiguity whole genome sequence and gene annotation resource for two Venturia nashicola isolates.</title>
        <authorList>
            <person name="Prokchorchik M."/>
            <person name="Won K."/>
            <person name="Lee Y."/>
            <person name="Choi E.D."/>
            <person name="Segonzac C."/>
            <person name="Sohn K.H."/>
        </authorList>
    </citation>
    <scope>NUCLEOTIDE SEQUENCE [LARGE SCALE GENOMIC DNA]</scope>
    <source>
        <strain evidence="1 2">PRI2</strain>
    </source>
</reference>
<name>A0A4Z1NMS0_9PEZI</name>
<dbReference type="EMBL" id="SNSC02000024">
    <property type="protein sequence ID" value="TID14061.1"/>
    <property type="molecule type" value="Genomic_DNA"/>
</dbReference>
<evidence type="ECO:0000313" key="2">
    <source>
        <dbReference type="Proteomes" id="UP000298493"/>
    </source>
</evidence>
<dbReference type="AlphaFoldDB" id="A0A4Z1NMS0"/>
<comment type="caution">
    <text evidence="1">The sequence shown here is derived from an EMBL/GenBank/DDBJ whole genome shotgun (WGS) entry which is preliminary data.</text>
</comment>
<evidence type="ECO:0000313" key="1">
    <source>
        <dbReference type="EMBL" id="TID14061.1"/>
    </source>
</evidence>
<dbReference type="Proteomes" id="UP000298493">
    <property type="component" value="Unassembled WGS sequence"/>
</dbReference>
<proteinExistence type="predicted"/>
<organism evidence="1 2">
    <name type="scientific">Venturia nashicola</name>
    <dbReference type="NCBI Taxonomy" id="86259"/>
    <lineage>
        <taxon>Eukaryota</taxon>
        <taxon>Fungi</taxon>
        <taxon>Dikarya</taxon>
        <taxon>Ascomycota</taxon>
        <taxon>Pezizomycotina</taxon>
        <taxon>Dothideomycetes</taxon>
        <taxon>Pleosporomycetidae</taxon>
        <taxon>Venturiales</taxon>
        <taxon>Venturiaceae</taxon>
        <taxon>Venturia</taxon>
    </lineage>
</organism>
<accession>A0A4Z1NMS0</accession>
<gene>
    <name evidence="1" type="ORF">E6O75_ATG07293</name>
</gene>
<protein>
    <submittedName>
        <fullName evidence="1">Uncharacterized protein</fullName>
    </submittedName>
</protein>